<keyword evidence="6" id="KW-0067">ATP-binding</keyword>
<dbReference type="InterPro" id="IPR001611">
    <property type="entry name" value="Leu-rich_rpt"/>
</dbReference>
<dbReference type="Proteomes" id="UP001148018">
    <property type="component" value="Unassembled WGS sequence"/>
</dbReference>
<evidence type="ECO:0000259" key="7">
    <source>
        <dbReference type="PROSITE" id="PS50837"/>
    </source>
</evidence>
<dbReference type="SUPFAM" id="SSF52047">
    <property type="entry name" value="RNI-like"/>
    <property type="match status" value="1"/>
</dbReference>
<dbReference type="PANTHER" id="PTHR45690">
    <property type="entry name" value="NACHT, LRR AND PYD DOMAINS-CONTAINING PROTEIN 12"/>
    <property type="match status" value="1"/>
</dbReference>
<name>A0A9Q0DCD7_9TELE</name>
<dbReference type="GO" id="GO:0005524">
    <property type="term" value="F:ATP binding"/>
    <property type="evidence" value="ECO:0007669"/>
    <property type="project" value="UniProtKB-KW"/>
</dbReference>
<dbReference type="InterPro" id="IPR027417">
    <property type="entry name" value="P-loop_NTPase"/>
</dbReference>
<dbReference type="PANTHER" id="PTHR45690:SF19">
    <property type="entry name" value="NACHT, LRR AND PYD DOMAINS-CONTAINING PROTEIN 3"/>
    <property type="match status" value="1"/>
</dbReference>
<dbReference type="Pfam" id="PF13516">
    <property type="entry name" value="LRR_6"/>
    <property type="match status" value="5"/>
</dbReference>
<proteinExistence type="inferred from homology"/>
<keyword evidence="4" id="KW-0677">Repeat</keyword>
<evidence type="ECO:0000313" key="9">
    <source>
        <dbReference type="Proteomes" id="UP001148018"/>
    </source>
</evidence>
<keyword evidence="3" id="KW-0963">Cytoplasm</keyword>
<dbReference type="PROSITE" id="PS50837">
    <property type="entry name" value="NACHT"/>
    <property type="match status" value="1"/>
</dbReference>
<dbReference type="OrthoDB" id="120976at2759"/>
<dbReference type="EMBL" id="JANIIK010000117">
    <property type="protein sequence ID" value="KAJ3585953.1"/>
    <property type="molecule type" value="Genomic_DNA"/>
</dbReference>
<comment type="similarity">
    <text evidence="2">Belongs to the NLRP family.</text>
</comment>
<feature type="domain" description="NACHT" evidence="7">
    <location>
        <begin position="62"/>
        <end position="195"/>
    </location>
</feature>
<dbReference type="SMART" id="SM00368">
    <property type="entry name" value="LRR_RI"/>
    <property type="match status" value="10"/>
</dbReference>
<dbReference type="InterPro" id="IPR032675">
    <property type="entry name" value="LRR_dom_sf"/>
</dbReference>
<organism evidence="8 9">
    <name type="scientific">Muraenolepis orangiensis</name>
    <name type="common">Patagonian moray cod</name>
    <dbReference type="NCBI Taxonomy" id="630683"/>
    <lineage>
        <taxon>Eukaryota</taxon>
        <taxon>Metazoa</taxon>
        <taxon>Chordata</taxon>
        <taxon>Craniata</taxon>
        <taxon>Vertebrata</taxon>
        <taxon>Euteleostomi</taxon>
        <taxon>Actinopterygii</taxon>
        <taxon>Neopterygii</taxon>
        <taxon>Teleostei</taxon>
        <taxon>Neoteleostei</taxon>
        <taxon>Acanthomorphata</taxon>
        <taxon>Zeiogadaria</taxon>
        <taxon>Gadariae</taxon>
        <taxon>Gadiformes</taxon>
        <taxon>Muraenolepidoidei</taxon>
        <taxon>Muraenolepididae</taxon>
        <taxon>Muraenolepis</taxon>
    </lineage>
</organism>
<evidence type="ECO:0000256" key="2">
    <source>
        <dbReference type="ARBA" id="ARBA00008665"/>
    </source>
</evidence>
<accession>A0A9Q0DCD7</accession>
<comment type="caution">
    <text evidence="8">The sequence shown here is derived from an EMBL/GenBank/DDBJ whole genome shotgun (WGS) entry which is preliminary data.</text>
</comment>
<evidence type="ECO:0000256" key="1">
    <source>
        <dbReference type="ARBA" id="ARBA00004496"/>
    </source>
</evidence>
<keyword evidence="9" id="KW-1185">Reference proteome</keyword>
<evidence type="ECO:0000313" key="8">
    <source>
        <dbReference type="EMBL" id="KAJ3585953.1"/>
    </source>
</evidence>
<reference evidence="8" key="1">
    <citation type="submission" date="2022-07" db="EMBL/GenBank/DDBJ databases">
        <title>Chromosome-level genome of Muraenolepis orangiensis.</title>
        <authorList>
            <person name="Kim J."/>
        </authorList>
    </citation>
    <scope>NUCLEOTIDE SEQUENCE</scope>
    <source>
        <strain evidence="8">KU_S4_2022</strain>
        <tissue evidence="8">Muscle</tissue>
    </source>
</reference>
<evidence type="ECO:0000256" key="3">
    <source>
        <dbReference type="ARBA" id="ARBA00022490"/>
    </source>
</evidence>
<dbReference type="InterPro" id="IPR050637">
    <property type="entry name" value="NLRP_innate_immun_reg"/>
</dbReference>
<dbReference type="Pfam" id="PF05729">
    <property type="entry name" value="NACHT"/>
    <property type="match status" value="1"/>
</dbReference>
<evidence type="ECO:0000256" key="6">
    <source>
        <dbReference type="ARBA" id="ARBA00022840"/>
    </source>
</evidence>
<protein>
    <recommendedName>
        <fullName evidence="7">NACHT domain-containing protein</fullName>
    </recommendedName>
</protein>
<dbReference type="AlphaFoldDB" id="A0A9Q0DCD7"/>
<dbReference type="Gene3D" id="3.40.50.300">
    <property type="entry name" value="P-loop containing nucleotide triphosphate hydrolases"/>
    <property type="match status" value="1"/>
</dbReference>
<dbReference type="InterPro" id="IPR007111">
    <property type="entry name" value="NACHT_NTPase"/>
</dbReference>
<dbReference type="Gene3D" id="3.80.10.10">
    <property type="entry name" value="Ribonuclease Inhibitor"/>
    <property type="match status" value="1"/>
</dbReference>
<keyword evidence="5" id="KW-0547">Nucleotide-binding</keyword>
<evidence type="ECO:0000256" key="4">
    <source>
        <dbReference type="ARBA" id="ARBA00022737"/>
    </source>
</evidence>
<dbReference type="SUPFAM" id="SSF52540">
    <property type="entry name" value="P-loop containing nucleoside triphosphate hydrolases"/>
    <property type="match status" value="1"/>
</dbReference>
<sequence length="890" mass="97118">MDRVALLDDLMPHKGTSSLLGGQLPIKVIEDNQYVPPLMTGAEEDFTSLGHAVDSVLSDQIRTLVLVGPAGSGKTTALEKFTIDRADGNHCQTFSHLFRFDLKDLSCLGGLYSLKTLMLQNHLRYDPESVALVLQKPESVLFVFDTLDLYKHPLDRSVHSLCSDPSVPTTISTLVASLLHGTLLNGAAFVVSTRPTEDLRFLQGFKVELLGFSKSKREAYFGQFFPDPHTANIAWQKMESTLGLYDFASSPRFCWTVCSVYRSQLDAGERLPETITEICVNAMAQIVASLSLDEVGARELVLALGKVAAHCSASLRSSCSKATVTSLGLERLLNARVLIDSLLRVDGDLESDQCVLSFHTRLIEEFLLAVSFLLDETAGEAASQLSSAHEGPHLHLYLAGLLDSRQRRPLESLLGVFSSERLKDFESWLKTSSRKTLEGYHKEEHLKCFRLFHQSQSVALVKDIITSSAQMGLSYGGLGPLDCVALNYVVGCLGEMERLNLYSAKNLTEEGMGILIPAMVRSQKIMLSQSSLSAGCITHLARALREGITKKLDLSHTRLGDENFKILCSGLTACNLQKLNLAACRLTEACCGDMCSVLTSSTSLLLRLDLRFNELGDRGLTRLCRALRSPSCKLQELQLDSCHLTAEAMEALSRALRCGHSELRVLDLTRNTIGDIGAEHLSQALEDPRCHLQSLLLPDNELTGSCCPSLASALRSPHCSLVQLDLSVNGLGAEGALQLCKALRMPGHPLEKLSLARCELTGAVFAEVGRLLSSGTSRLRSLSLALNFVGDEGVRDLWTALADRRCLLEDLSVEMTELTDSSSGAMCVALRASRSLKSLNLSNNSLSDASVADLVQVVQDSPNLLDVNLKYNDLSEDSFQTMDPCGKITY</sequence>
<gene>
    <name evidence="8" type="ORF">NHX12_012359</name>
</gene>
<comment type="subcellular location">
    <subcellularLocation>
        <location evidence="1">Cytoplasm</location>
    </subcellularLocation>
</comment>
<dbReference type="GO" id="GO:0005829">
    <property type="term" value="C:cytosol"/>
    <property type="evidence" value="ECO:0007669"/>
    <property type="project" value="UniProtKB-SubCell"/>
</dbReference>
<evidence type="ECO:0000256" key="5">
    <source>
        <dbReference type="ARBA" id="ARBA00022741"/>
    </source>
</evidence>